<dbReference type="Pfam" id="PF07738">
    <property type="entry name" value="Sad1_UNC"/>
    <property type="match status" value="1"/>
</dbReference>
<keyword evidence="3" id="KW-1133">Transmembrane helix</keyword>
<feature type="domain" description="SUN" evidence="7">
    <location>
        <begin position="174"/>
        <end position="343"/>
    </location>
</feature>
<feature type="signal peptide" evidence="6">
    <location>
        <begin position="1"/>
        <end position="21"/>
    </location>
</feature>
<dbReference type="PANTHER" id="PTHR12953">
    <property type="entry name" value="MEMBRANE PROTEIN CH1 RELATED"/>
    <property type="match status" value="1"/>
</dbReference>
<dbReference type="InterPro" id="IPR045120">
    <property type="entry name" value="Suco/Slp1-like"/>
</dbReference>
<feature type="compositionally biased region" description="Low complexity" evidence="5">
    <location>
        <begin position="748"/>
        <end position="777"/>
    </location>
</feature>
<feature type="chain" id="PRO_5028954112" evidence="6">
    <location>
        <begin position="22"/>
        <end position="862"/>
    </location>
</feature>
<dbReference type="Gene3D" id="2.60.120.260">
    <property type="entry name" value="Galactose-binding domain-like"/>
    <property type="match status" value="1"/>
</dbReference>
<keyword evidence="2" id="KW-0812">Transmembrane</keyword>
<reference evidence="8" key="1">
    <citation type="journal article" date="2013" name="Genetics">
        <title>The draft genome and transcriptome of Panagrellus redivivus are shaped by the harsh demands of a free-living lifestyle.</title>
        <authorList>
            <person name="Srinivasan J."/>
            <person name="Dillman A.R."/>
            <person name="Macchietto M.G."/>
            <person name="Heikkinen L."/>
            <person name="Lakso M."/>
            <person name="Fracchia K.M."/>
            <person name="Antoshechkin I."/>
            <person name="Mortazavi A."/>
            <person name="Wong G."/>
            <person name="Sternberg P.W."/>
        </authorList>
    </citation>
    <scope>NUCLEOTIDE SEQUENCE [LARGE SCALE GENOMIC DNA]</scope>
    <source>
        <strain evidence="8">MT8872</strain>
    </source>
</reference>
<feature type="region of interest" description="Disordered" evidence="5">
    <location>
        <begin position="125"/>
        <end position="184"/>
    </location>
</feature>
<dbReference type="WBParaSite" id="Pan_g13641.t1">
    <property type="protein sequence ID" value="Pan_g13641.t1"/>
    <property type="gene ID" value="Pan_g13641"/>
</dbReference>
<dbReference type="GO" id="GO:0034975">
    <property type="term" value="P:protein folding in endoplasmic reticulum"/>
    <property type="evidence" value="ECO:0007669"/>
    <property type="project" value="TreeGrafter"/>
</dbReference>
<organism evidence="8 9">
    <name type="scientific">Panagrellus redivivus</name>
    <name type="common">Microworm</name>
    <dbReference type="NCBI Taxonomy" id="6233"/>
    <lineage>
        <taxon>Eukaryota</taxon>
        <taxon>Metazoa</taxon>
        <taxon>Ecdysozoa</taxon>
        <taxon>Nematoda</taxon>
        <taxon>Chromadorea</taxon>
        <taxon>Rhabditida</taxon>
        <taxon>Tylenchina</taxon>
        <taxon>Panagrolaimomorpha</taxon>
        <taxon>Panagrolaimoidea</taxon>
        <taxon>Panagrolaimidae</taxon>
        <taxon>Panagrellus</taxon>
    </lineage>
</organism>
<evidence type="ECO:0000256" key="3">
    <source>
        <dbReference type="ARBA" id="ARBA00022989"/>
    </source>
</evidence>
<keyword evidence="8" id="KW-1185">Reference proteome</keyword>
<sequence>MLLLRFISSFLLICIISMTEANSFQSSRNTAAQTCSAIKTRHFFDLFSRKFPSAYRPFGSRISPDCNDDSNATIDGMCPSLLDFEHPAPTAPSTFFQKRNATAIDEGHKIATFEEWTRQKLEQEMKKSKATNIGIPSSPETARPKTDPTTAAGTTLPTPASPPTEAATPLPTETAASQPATTGPTVVKPPVIPVFAAAAKRNYASRECGSKVIDANPEAENRGAVLNDKEKDDYMRNPCKDAASKYLVIELCETIQTKAIEIANFELFSSSPKEFRLLASERYPTLEWIALGSFTAEDNRNIQSFTVPAHGTYAKFLRLELDTHYGKEHYCTLSSLRVYGISMVDEYEAEANAAALGVLDVPDVVVEEPPVTETPPPVPVTEPVEEKLDVIDIPPKAPTPKILPWQIRDCQKCEGSQYRRNAITTWLCYVFSAPSTCSLERDCIPSGSICARVGRSRAQARFLNLVMKPRAVCAKGHAPHATPPPTPTPVLHPPPPVADVVPEVPKKQTVITPPPTPQKAAKDLQKAPLPAGTTSHKESVFLKLNKRLAQLELNISLSSQYLAELSRQYVAQTEATAHNQAHLEKHLSESVAKVSTRLASQIANEINGVRQEMADLSHRFHRFVATERMHHMSATTAATFSNYFSGNCSEDTRDIALRTSKEKQWDDEIDLDVADGMWTTQQLVILVALMQTTTFLMMLMVMRYYNRHTVPQADQIEALKQQILRELLENNAIVNRGPVPATPPTTPEVPSVESTPTMSSSHSAVSSQSSPDLISSSFEQAKKKRKRRNKQSVNEANNTNAIMPPPAPLPESSDRWDSTSVSSTFSSISSGAHPAPKKKVSTTSRDSCFASDGTENMPPPSS</sequence>
<comment type="subcellular location">
    <subcellularLocation>
        <location evidence="1">Endomembrane system</location>
    </subcellularLocation>
</comment>
<keyword evidence="4" id="KW-0472">Membrane</keyword>
<reference evidence="9" key="2">
    <citation type="submission" date="2020-10" db="UniProtKB">
        <authorList>
            <consortium name="WormBaseParasite"/>
        </authorList>
    </citation>
    <scope>IDENTIFICATION</scope>
</reference>
<evidence type="ECO:0000256" key="6">
    <source>
        <dbReference type="SAM" id="SignalP"/>
    </source>
</evidence>
<dbReference type="GO" id="GO:0005737">
    <property type="term" value="C:cytoplasm"/>
    <property type="evidence" value="ECO:0007669"/>
    <property type="project" value="TreeGrafter"/>
</dbReference>
<dbReference type="PANTHER" id="PTHR12953:SF0">
    <property type="entry name" value="SUN DOMAIN-CONTAINING OSSIFICATION FACTOR"/>
    <property type="match status" value="1"/>
</dbReference>
<evidence type="ECO:0000259" key="7">
    <source>
        <dbReference type="PROSITE" id="PS51469"/>
    </source>
</evidence>
<dbReference type="Proteomes" id="UP000492821">
    <property type="component" value="Unassembled WGS sequence"/>
</dbReference>
<evidence type="ECO:0000256" key="4">
    <source>
        <dbReference type="ARBA" id="ARBA00023136"/>
    </source>
</evidence>
<evidence type="ECO:0000256" key="2">
    <source>
        <dbReference type="ARBA" id="ARBA00022692"/>
    </source>
</evidence>
<name>A0A7E4UWH1_PANRE</name>
<evidence type="ECO:0000256" key="1">
    <source>
        <dbReference type="ARBA" id="ARBA00004308"/>
    </source>
</evidence>
<feature type="compositionally biased region" description="Polar residues" evidence="5">
    <location>
        <begin position="791"/>
        <end position="801"/>
    </location>
</feature>
<feature type="region of interest" description="Disordered" evidence="5">
    <location>
        <begin position="735"/>
        <end position="862"/>
    </location>
</feature>
<evidence type="ECO:0000256" key="5">
    <source>
        <dbReference type="SAM" id="MobiDB-lite"/>
    </source>
</evidence>
<proteinExistence type="predicted"/>
<evidence type="ECO:0000313" key="8">
    <source>
        <dbReference type="Proteomes" id="UP000492821"/>
    </source>
</evidence>
<dbReference type="PROSITE" id="PS51469">
    <property type="entry name" value="SUN"/>
    <property type="match status" value="1"/>
</dbReference>
<feature type="compositionally biased region" description="Low complexity" evidence="5">
    <location>
        <begin position="818"/>
        <end position="830"/>
    </location>
</feature>
<feature type="compositionally biased region" description="Low complexity" evidence="5">
    <location>
        <begin position="148"/>
        <end position="177"/>
    </location>
</feature>
<protein>
    <submittedName>
        <fullName evidence="9">SUN domain-containing protein</fullName>
    </submittedName>
</protein>
<dbReference type="AlphaFoldDB" id="A0A7E4UWH1"/>
<dbReference type="GO" id="GO:0016020">
    <property type="term" value="C:membrane"/>
    <property type="evidence" value="ECO:0007669"/>
    <property type="project" value="InterPro"/>
</dbReference>
<accession>A0A7E4UWH1</accession>
<dbReference type="InterPro" id="IPR012919">
    <property type="entry name" value="SUN_dom"/>
</dbReference>
<keyword evidence="6" id="KW-0732">Signal</keyword>
<dbReference type="GO" id="GO:0012505">
    <property type="term" value="C:endomembrane system"/>
    <property type="evidence" value="ECO:0007669"/>
    <property type="project" value="UniProtKB-SubCell"/>
</dbReference>
<feature type="compositionally biased region" description="Polar residues" evidence="5">
    <location>
        <begin position="130"/>
        <end position="140"/>
    </location>
</feature>
<evidence type="ECO:0000313" key="9">
    <source>
        <dbReference type="WBParaSite" id="Pan_g13641.t1"/>
    </source>
</evidence>